<dbReference type="STRING" id="1658765.Msub_20781"/>
<dbReference type="SUPFAM" id="SSF53756">
    <property type="entry name" value="UDP-Glycosyltransferase/glycogen phosphorylase"/>
    <property type="match status" value="1"/>
</dbReference>
<organism evidence="1 2">
    <name type="scientific">Marinobacter subterrani</name>
    <dbReference type="NCBI Taxonomy" id="1658765"/>
    <lineage>
        <taxon>Bacteria</taxon>
        <taxon>Pseudomonadati</taxon>
        <taxon>Pseudomonadota</taxon>
        <taxon>Gammaproteobacteria</taxon>
        <taxon>Pseudomonadales</taxon>
        <taxon>Marinobacteraceae</taxon>
        <taxon>Marinobacter</taxon>
    </lineage>
</organism>
<accession>A0A0J7J6J0</accession>
<dbReference type="Proteomes" id="UP000036102">
    <property type="component" value="Unassembled WGS sequence"/>
</dbReference>
<name>A0A0J7J6J0_9GAMM</name>
<dbReference type="AlphaFoldDB" id="A0A0J7J6J0"/>
<evidence type="ECO:0000313" key="1">
    <source>
        <dbReference type="EMBL" id="KMQ73569.1"/>
    </source>
</evidence>
<reference evidence="1 2" key="1">
    <citation type="submission" date="2015-06" db="EMBL/GenBank/DDBJ databases">
        <title>Marinobacter subterrani, a genetically tractable neutrophilic iron-oxidizing strain isolated from the Soudan Iron Mine.</title>
        <authorList>
            <person name="Bonis B.M."/>
            <person name="Gralnick J.A."/>
        </authorList>
    </citation>
    <scope>NUCLEOTIDE SEQUENCE [LARGE SCALE GENOMIC DNA]</scope>
    <source>
        <strain evidence="1 2">JG233</strain>
    </source>
</reference>
<keyword evidence="2" id="KW-1185">Reference proteome</keyword>
<dbReference type="EMBL" id="LFBU01000002">
    <property type="protein sequence ID" value="KMQ73569.1"/>
    <property type="molecule type" value="Genomic_DNA"/>
</dbReference>
<evidence type="ECO:0000313" key="2">
    <source>
        <dbReference type="Proteomes" id="UP000036102"/>
    </source>
</evidence>
<sequence>MEALQALNILILSDGLPGHVNQSRGLVSWLSQRYRCTVSELDVSLRLKPVARLLLPRLLQGRRLGSALAPLFYSGYSPLPRKPDLLISAGGNTSFLNVALARRWQIPNVFLGSKRRFRSDDFAAHLTLEPTGEPHNIVMTIAPTLIDPQQLQKKGNELRELLGLPAAEKLNMLAVGGDGAGYHYDSQSVQQLVQLVIREHDRTGRRWLLTTSRRTGTAFEQQLKQSLPPDLLADSVWWSDAPRKVMAAFMGAADELFITADSMSMIAEAIASARPTVILQPERARPEVRYQEALQRYERAGLCRLATLGQPLSPAVASSGAVMRARETLLDKLIAQLDWVNSERKG</sequence>
<dbReference type="PATRIC" id="fig|1658765.3.peg.4045"/>
<dbReference type="RefSeq" id="WP_048497801.1">
    <property type="nucleotide sequence ID" value="NZ_LFBU01000002.1"/>
</dbReference>
<comment type="caution">
    <text evidence="1">The sequence shown here is derived from an EMBL/GenBank/DDBJ whole genome shotgun (WGS) entry which is preliminary data.</text>
</comment>
<dbReference type="Pfam" id="PF06258">
    <property type="entry name" value="Mito_fiss_Elm1"/>
    <property type="match status" value="1"/>
</dbReference>
<protein>
    <submittedName>
        <fullName evidence="1">Mitochondrial fission protein ELM1</fullName>
    </submittedName>
</protein>
<dbReference type="OrthoDB" id="1865at2"/>
<gene>
    <name evidence="1" type="ORF">Msub_20781</name>
</gene>
<proteinExistence type="predicted"/>
<dbReference type="InterPro" id="IPR009367">
    <property type="entry name" value="Elm1-like"/>
</dbReference>